<accession>A0A1I1SPS4</accession>
<sequence length="118" mass="13916">MKKLKFNYKFTNYNIWFNPLEFQQISRFGLIGRRIGEVTIVNEVEPRLDSVEEALVCQVCNCLKENDQPLEILLFTDYLEDYSRFIHKEVTADLGNFYCPAWQEIPTYQVVGLRIVGE</sequence>
<evidence type="ECO:0000313" key="2">
    <source>
        <dbReference type="Proteomes" id="UP000199599"/>
    </source>
</evidence>
<dbReference type="STRING" id="1505723.SAMN04487792_1050"/>
<name>A0A1I1SPS4_9LACO</name>
<evidence type="ECO:0000313" key="1">
    <source>
        <dbReference type="EMBL" id="SFD48437.1"/>
    </source>
</evidence>
<proteinExistence type="predicted"/>
<organism evidence="1 2">
    <name type="scientific">Lactobacillus bombicola</name>
    <dbReference type="NCBI Taxonomy" id="1505723"/>
    <lineage>
        <taxon>Bacteria</taxon>
        <taxon>Bacillati</taxon>
        <taxon>Bacillota</taxon>
        <taxon>Bacilli</taxon>
        <taxon>Lactobacillales</taxon>
        <taxon>Lactobacillaceae</taxon>
        <taxon>Lactobacillus</taxon>
    </lineage>
</organism>
<gene>
    <name evidence="1" type="ORF">SAMN04487792_1050</name>
</gene>
<dbReference type="Proteomes" id="UP000199599">
    <property type="component" value="Unassembled WGS sequence"/>
</dbReference>
<dbReference type="RefSeq" id="WP_090093281.1">
    <property type="nucleotide sequence ID" value="NZ_CBCRVU010000002.1"/>
</dbReference>
<dbReference type="EMBL" id="FOMN01000005">
    <property type="protein sequence ID" value="SFD48437.1"/>
    <property type="molecule type" value="Genomic_DNA"/>
</dbReference>
<dbReference type="AlphaFoldDB" id="A0A1I1SPS4"/>
<reference evidence="2" key="1">
    <citation type="submission" date="2016-10" db="EMBL/GenBank/DDBJ databases">
        <authorList>
            <person name="Varghese N."/>
            <person name="Submissions S."/>
        </authorList>
    </citation>
    <scope>NUCLEOTIDE SEQUENCE [LARGE SCALE GENOMIC DNA]</scope>
    <source>
        <strain evidence="2">R-53102</strain>
    </source>
</reference>
<protein>
    <submittedName>
        <fullName evidence="1">Uncharacterized protein</fullName>
    </submittedName>
</protein>